<dbReference type="PANTHER" id="PTHR12922">
    <property type="entry name" value="UBIQUINONE BIOSYNTHESIS PROTEIN"/>
    <property type="match status" value="1"/>
</dbReference>
<dbReference type="GO" id="GO:0120539">
    <property type="term" value="F:4-hydroxy-3-methoxy-5-polyprenylbenzoate decarboxylase activity"/>
    <property type="evidence" value="ECO:0007669"/>
    <property type="project" value="UniProtKB-EC"/>
</dbReference>
<evidence type="ECO:0000256" key="2">
    <source>
        <dbReference type="ARBA" id="ARBA00022792"/>
    </source>
</evidence>
<keyword evidence="8" id="KW-1185">Reference proteome</keyword>
<feature type="binding site" evidence="6">
    <location>
        <position position="135"/>
    </location>
    <ligand>
        <name>Zn(2+)</name>
        <dbReference type="ChEBI" id="CHEBI:29105"/>
    </ligand>
</feature>
<dbReference type="Proteomes" id="UP001445335">
    <property type="component" value="Unassembled WGS sequence"/>
</dbReference>
<dbReference type="InterPro" id="IPR027540">
    <property type="entry name" value="Coq4_euk"/>
</dbReference>
<comment type="subcellular location">
    <subcellularLocation>
        <location evidence="6">Mitochondrion inner membrane</location>
        <topology evidence="6">Peripheral membrane protein</topology>
        <orientation evidence="6">Matrix side</orientation>
    </subcellularLocation>
</comment>
<dbReference type="EC" id="4.1.1.130" evidence="6"/>
<comment type="cofactor">
    <cofactor evidence="6">
        <name>Zn(2+)</name>
        <dbReference type="ChEBI" id="CHEBI:29105"/>
    </cofactor>
</comment>
<keyword evidence="2 6" id="KW-0999">Mitochondrion inner membrane</keyword>
<comment type="caution">
    <text evidence="7">The sequence shown here is derived from an EMBL/GenBank/DDBJ whole genome shotgun (WGS) entry which is preliminary data.</text>
</comment>
<evidence type="ECO:0000313" key="8">
    <source>
        <dbReference type="Proteomes" id="UP001445335"/>
    </source>
</evidence>
<keyword evidence="1 6" id="KW-0831">Ubiquinone biosynthesis</keyword>
<evidence type="ECO:0000256" key="5">
    <source>
        <dbReference type="ARBA" id="ARBA00023239"/>
    </source>
</evidence>
<evidence type="ECO:0000256" key="1">
    <source>
        <dbReference type="ARBA" id="ARBA00022688"/>
    </source>
</evidence>
<comment type="subunit">
    <text evidence="6">Component of a multi-subunit COQ enzyme complex.</text>
</comment>
<evidence type="ECO:0000256" key="4">
    <source>
        <dbReference type="ARBA" id="ARBA00023136"/>
    </source>
</evidence>
<keyword evidence="4 6" id="KW-0472">Membrane</keyword>
<comment type="catalytic activity">
    <reaction evidence="6">
        <text>a 4-hydroxy-3-methoxy-5-(all-trans-polyprenyl)benzoate + H(+) = a 2-methoxy-6-(all-trans-polyprenyl)phenol + CO2</text>
        <dbReference type="Rhea" id="RHEA:81179"/>
        <dbReference type="Rhea" id="RHEA-COMP:9551"/>
        <dbReference type="Rhea" id="RHEA-COMP:10931"/>
        <dbReference type="ChEBI" id="CHEBI:15378"/>
        <dbReference type="ChEBI" id="CHEBI:16526"/>
        <dbReference type="ChEBI" id="CHEBI:62731"/>
        <dbReference type="ChEBI" id="CHEBI:84443"/>
        <dbReference type="EC" id="4.1.1.130"/>
    </reaction>
</comment>
<dbReference type="GO" id="GO:0008270">
    <property type="term" value="F:zinc ion binding"/>
    <property type="evidence" value="ECO:0007669"/>
    <property type="project" value="UniProtKB-UniRule"/>
</dbReference>
<sequence length="245" mass="27057">MRGACQARQNGAWHTQERRAQKAAVAVLAAVGASLDPRRADLVAALGETTGSAALNNMLARMQSNPSGRQILAERPRVTDETLEYARTLPEGTFGHAYAQFMRKRRFSADERPPVRFVDDGELAYVAARAREVHDLWHVLFGCPTTVLGELALKALEFVQTGMPMAALSVAGAQWRLSGRDRSRLATELLPWALRSGMRCADLMCLPYERHLQEDLEEVRSRWRITPSPAAAVASRPAAQPRVSL</sequence>
<reference evidence="7 8" key="1">
    <citation type="journal article" date="2024" name="Nat. Commun.">
        <title>Phylogenomics reveals the evolutionary origins of lichenization in chlorophyte algae.</title>
        <authorList>
            <person name="Puginier C."/>
            <person name="Libourel C."/>
            <person name="Otte J."/>
            <person name="Skaloud P."/>
            <person name="Haon M."/>
            <person name="Grisel S."/>
            <person name="Petersen M."/>
            <person name="Berrin J.G."/>
            <person name="Delaux P.M."/>
            <person name="Dal Grande F."/>
            <person name="Keller J."/>
        </authorList>
    </citation>
    <scope>NUCLEOTIDE SEQUENCE [LARGE SCALE GENOMIC DNA]</scope>
    <source>
        <strain evidence="7 8">SAG 245.80</strain>
    </source>
</reference>
<dbReference type="InterPro" id="IPR007715">
    <property type="entry name" value="Coq4"/>
</dbReference>
<keyword evidence="6" id="KW-0479">Metal-binding</keyword>
<feature type="binding site" evidence="6">
    <location>
        <position position="134"/>
    </location>
    <ligand>
        <name>Zn(2+)</name>
        <dbReference type="ChEBI" id="CHEBI:29105"/>
    </ligand>
</feature>
<dbReference type="GO" id="GO:0031314">
    <property type="term" value="C:extrinsic component of mitochondrial inner membrane"/>
    <property type="evidence" value="ECO:0007669"/>
    <property type="project" value="UniProtKB-UniRule"/>
</dbReference>
<dbReference type="EMBL" id="JALJOU010000063">
    <property type="protein sequence ID" value="KAK9826739.1"/>
    <property type="molecule type" value="Genomic_DNA"/>
</dbReference>
<dbReference type="AlphaFoldDB" id="A0AAW1QZ08"/>
<keyword evidence="3 6" id="KW-0496">Mitochondrion</keyword>
<dbReference type="Pfam" id="PF05019">
    <property type="entry name" value="Coq4"/>
    <property type="match status" value="1"/>
</dbReference>
<organism evidence="7 8">
    <name type="scientific">Elliptochloris bilobata</name>
    <dbReference type="NCBI Taxonomy" id="381761"/>
    <lineage>
        <taxon>Eukaryota</taxon>
        <taxon>Viridiplantae</taxon>
        <taxon>Chlorophyta</taxon>
        <taxon>core chlorophytes</taxon>
        <taxon>Trebouxiophyceae</taxon>
        <taxon>Trebouxiophyceae incertae sedis</taxon>
        <taxon>Elliptochloris clade</taxon>
        <taxon>Elliptochloris</taxon>
    </lineage>
</organism>
<dbReference type="HAMAP" id="MF_03111">
    <property type="entry name" value="Coq4"/>
    <property type="match status" value="1"/>
</dbReference>
<evidence type="ECO:0000256" key="3">
    <source>
        <dbReference type="ARBA" id="ARBA00023128"/>
    </source>
</evidence>
<feature type="binding site" evidence="6">
    <location>
        <position position="150"/>
    </location>
    <ligand>
        <name>Zn(2+)</name>
        <dbReference type="ChEBI" id="CHEBI:29105"/>
    </ligand>
</feature>
<evidence type="ECO:0000256" key="6">
    <source>
        <dbReference type="HAMAP-Rule" id="MF_03111"/>
    </source>
</evidence>
<proteinExistence type="inferred from homology"/>
<name>A0AAW1QZ08_9CHLO</name>
<keyword evidence="5 6" id="KW-0456">Lyase</keyword>
<feature type="binding site" evidence="6">
    <location>
        <position position="138"/>
    </location>
    <ligand>
        <name>Zn(2+)</name>
        <dbReference type="ChEBI" id="CHEBI:29105"/>
    </ligand>
</feature>
<accession>A0AAW1QZ08</accession>
<comment type="similarity">
    <text evidence="6">Belongs to the COQ4 family.</text>
</comment>
<evidence type="ECO:0000313" key="7">
    <source>
        <dbReference type="EMBL" id="KAK9826739.1"/>
    </source>
</evidence>
<comment type="pathway">
    <text evidence="6">Cofactor biosynthesis; ubiquinone biosynthesis.</text>
</comment>
<protein>
    <recommendedName>
        <fullName evidence="6">Ubiquinone biosynthesis protein COQ4 homolog, mitochondrial</fullName>
    </recommendedName>
    <alternativeName>
        <fullName evidence="6">4-hydroxy-3-methoxy-5-polyprenylbenzoate decarboxylase</fullName>
        <ecNumber evidence="6">4.1.1.130</ecNumber>
    </alternativeName>
    <alternativeName>
        <fullName evidence="6">Coenzyme Q biosynthesis protein 4 homolog</fullName>
    </alternativeName>
</protein>
<keyword evidence="6" id="KW-0862">Zinc</keyword>
<comment type="function">
    <text evidence="6">Lyase that catalyzes the C1-decarboxylation of 4-hydroxy-3-methoxy-5-(all-trans-polyprenyl)benzoic acid into 2-methoxy-6-(all-trans-polyprenyl)phenol during ubiquinone biosynthesis.</text>
</comment>
<dbReference type="PANTHER" id="PTHR12922:SF7">
    <property type="entry name" value="UBIQUINONE BIOSYNTHESIS PROTEIN COQ4 HOMOLOG, MITOCHONDRIAL"/>
    <property type="match status" value="1"/>
</dbReference>
<gene>
    <name evidence="7" type="ORF">WJX81_003110</name>
</gene>